<dbReference type="RefSeq" id="WP_189505014.1">
    <property type="nucleotide sequence ID" value="NZ_BMZQ01000002.1"/>
</dbReference>
<dbReference type="Pfam" id="PF08239">
    <property type="entry name" value="SH3_3"/>
    <property type="match status" value="1"/>
</dbReference>
<dbReference type="SMART" id="SM00287">
    <property type="entry name" value="SH3b"/>
    <property type="match status" value="1"/>
</dbReference>
<evidence type="ECO:0000256" key="1">
    <source>
        <dbReference type="SAM" id="MobiDB-lite"/>
    </source>
</evidence>
<comment type="caution">
    <text evidence="4">The sequence shown here is derived from an EMBL/GenBank/DDBJ whole genome shotgun (WGS) entry which is preliminary data.</text>
</comment>
<dbReference type="EMBL" id="BMZQ01000002">
    <property type="protein sequence ID" value="GHD18410.1"/>
    <property type="molecule type" value="Genomic_DNA"/>
</dbReference>
<dbReference type="AlphaFoldDB" id="A0A8J3GKS8"/>
<feature type="signal peptide" evidence="2">
    <location>
        <begin position="1"/>
        <end position="23"/>
    </location>
</feature>
<sequence length="240" mass="24128">MTKLRLITATAGLLLAATGASLAQTAVSAITDLNLRAGPGPQYPVVGTLGVDETATLDGCAQGSKWCQVTVKGQPAWAYSDYLTSEFTSGSRVIVTERPAEAVPVVEYREAAPATTTTTTTTTTGQGGGGAPGAAAGTIGGVVVGALIGGPVGAAIGGVAGAATGGVVGEAVQPTPVVREYVTTNRVEPVYLEGEVVVGAGLPENVALTPVPDYEYEYAYINGQPVLVDPATRRIVSVVR</sequence>
<accession>A0A8J3GKS8</accession>
<dbReference type="InterPro" id="IPR003646">
    <property type="entry name" value="SH3-like_bac-type"/>
</dbReference>
<dbReference type="PROSITE" id="PS51781">
    <property type="entry name" value="SH3B"/>
    <property type="match status" value="1"/>
</dbReference>
<dbReference type="Pfam" id="PF06823">
    <property type="entry name" value="DUF1236"/>
    <property type="match status" value="1"/>
</dbReference>
<evidence type="ECO:0000259" key="3">
    <source>
        <dbReference type="PROSITE" id="PS51781"/>
    </source>
</evidence>
<dbReference type="Gene3D" id="2.30.30.40">
    <property type="entry name" value="SH3 Domains"/>
    <property type="match status" value="1"/>
</dbReference>
<feature type="chain" id="PRO_5035249135" description="SH3b domain-containing protein" evidence="2">
    <location>
        <begin position="24"/>
        <end position="240"/>
    </location>
</feature>
<keyword evidence="5" id="KW-1185">Reference proteome</keyword>
<dbReference type="InterPro" id="IPR009642">
    <property type="entry name" value="DUF1236"/>
</dbReference>
<organism evidence="4 5">
    <name type="scientific">Tianweitania populi</name>
    <dbReference type="NCBI Taxonomy" id="1607949"/>
    <lineage>
        <taxon>Bacteria</taxon>
        <taxon>Pseudomonadati</taxon>
        <taxon>Pseudomonadota</taxon>
        <taxon>Alphaproteobacteria</taxon>
        <taxon>Hyphomicrobiales</taxon>
        <taxon>Phyllobacteriaceae</taxon>
        <taxon>Tianweitania</taxon>
    </lineage>
</organism>
<gene>
    <name evidence="4" type="ORF">GCM10016234_28940</name>
</gene>
<reference evidence="4" key="1">
    <citation type="journal article" date="2014" name="Int. J. Syst. Evol. Microbiol.">
        <title>Complete genome sequence of Corynebacterium casei LMG S-19264T (=DSM 44701T), isolated from a smear-ripened cheese.</title>
        <authorList>
            <consortium name="US DOE Joint Genome Institute (JGI-PGF)"/>
            <person name="Walter F."/>
            <person name="Albersmeier A."/>
            <person name="Kalinowski J."/>
            <person name="Ruckert C."/>
        </authorList>
    </citation>
    <scope>NUCLEOTIDE SEQUENCE</scope>
    <source>
        <strain evidence="4">KCTC 42249</strain>
    </source>
</reference>
<feature type="domain" description="SH3b" evidence="3">
    <location>
        <begin position="23"/>
        <end position="87"/>
    </location>
</feature>
<feature type="compositionally biased region" description="Low complexity" evidence="1">
    <location>
        <begin position="111"/>
        <end position="124"/>
    </location>
</feature>
<protein>
    <recommendedName>
        <fullName evidence="3">SH3b domain-containing protein</fullName>
    </recommendedName>
</protein>
<evidence type="ECO:0000313" key="4">
    <source>
        <dbReference type="EMBL" id="GHD18410.1"/>
    </source>
</evidence>
<keyword evidence="2" id="KW-0732">Signal</keyword>
<dbReference type="Proteomes" id="UP000630142">
    <property type="component" value="Unassembled WGS sequence"/>
</dbReference>
<name>A0A8J3GKS8_9HYPH</name>
<evidence type="ECO:0000313" key="5">
    <source>
        <dbReference type="Proteomes" id="UP000630142"/>
    </source>
</evidence>
<proteinExistence type="predicted"/>
<reference evidence="4" key="2">
    <citation type="submission" date="2020-09" db="EMBL/GenBank/DDBJ databases">
        <authorList>
            <person name="Sun Q."/>
            <person name="Kim S."/>
        </authorList>
    </citation>
    <scope>NUCLEOTIDE SEQUENCE</scope>
    <source>
        <strain evidence="4">KCTC 42249</strain>
    </source>
</reference>
<feature type="region of interest" description="Disordered" evidence="1">
    <location>
        <begin position="109"/>
        <end position="132"/>
    </location>
</feature>
<evidence type="ECO:0000256" key="2">
    <source>
        <dbReference type="SAM" id="SignalP"/>
    </source>
</evidence>